<reference evidence="1" key="1">
    <citation type="submission" date="2023-04" db="EMBL/GenBank/DDBJ databases">
        <title>A chromosome-level genome assembly of the parasitoid wasp Eretmocerus hayati.</title>
        <authorList>
            <person name="Zhong Y."/>
            <person name="Liu S."/>
            <person name="Liu Y."/>
        </authorList>
    </citation>
    <scope>NUCLEOTIDE SEQUENCE</scope>
    <source>
        <strain evidence="1">ZJU_SS_LIU_2023</strain>
    </source>
</reference>
<evidence type="ECO:0000313" key="2">
    <source>
        <dbReference type="Proteomes" id="UP001239111"/>
    </source>
</evidence>
<accession>A0ACC2NB79</accession>
<gene>
    <name evidence="1" type="ORF">QAD02_010010</name>
</gene>
<sequence>MKRIGSIVACFVVLLFVHSGLAIDMNVGARQDGDRMVLMDNVTVKASYFGSMKLEKEYQVPDGYTITHVKSMDQTDDGNGAQAVVVSGGPGTNKVVIRFQSRWWRGIYHRVEIYAKLNV</sequence>
<keyword evidence="2" id="KW-1185">Reference proteome</keyword>
<dbReference type="EMBL" id="CM056744">
    <property type="protein sequence ID" value="KAJ8668347.1"/>
    <property type="molecule type" value="Genomic_DNA"/>
</dbReference>
<dbReference type="Proteomes" id="UP001239111">
    <property type="component" value="Chromosome 4"/>
</dbReference>
<organism evidence="1 2">
    <name type="scientific">Eretmocerus hayati</name>
    <dbReference type="NCBI Taxonomy" id="131215"/>
    <lineage>
        <taxon>Eukaryota</taxon>
        <taxon>Metazoa</taxon>
        <taxon>Ecdysozoa</taxon>
        <taxon>Arthropoda</taxon>
        <taxon>Hexapoda</taxon>
        <taxon>Insecta</taxon>
        <taxon>Pterygota</taxon>
        <taxon>Neoptera</taxon>
        <taxon>Endopterygota</taxon>
        <taxon>Hymenoptera</taxon>
        <taxon>Apocrita</taxon>
        <taxon>Proctotrupomorpha</taxon>
        <taxon>Chalcidoidea</taxon>
        <taxon>Aphelinidae</taxon>
        <taxon>Aphelininae</taxon>
        <taxon>Eretmocerus</taxon>
    </lineage>
</organism>
<proteinExistence type="predicted"/>
<comment type="caution">
    <text evidence="1">The sequence shown here is derived from an EMBL/GenBank/DDBJ whole genome shotgun (WGS) entry which is preliminary data.</text>
</comment>
<evidence type="ECO:0000313" key="1">
    <source>
        <dbReference type="EMBL" id="KAJ8668347.1"/>
    </source>
</evidence>
<protein>
    <submittedName>
        <fullName evidence="1">Uncharacterized protein</fullName>
    </submittedName>
</protein>
<name>A0ACC2NB79_9HYME</name>